<protein>
    <submittedName>
        <fullName evidence="1">Ribosome, tRNA, helicase, RIBOSOME</fullName>
    </submittedName>
</protein>
<dbReference type="GO" id="GO:0004386">
    <property type="term" value="F:helicase activity"/>
    <property type="evidence" value="ECO:0007669"/>
    <property type="project" value="UniProtKB-KW"/>
</dbReference>
<name>A0A8S5QPG2_9CAUD</name>
<evidence type="ECO:0000313" key="1">
    <source>
        <dbReference type="EMBL" id="DAE20691.1"/>
    </source>
</evidence>
<proteinExistence type="predicted"/>
<reference evidence="1" key="1">
    <citation type="journal article" date="2021" name="Proc. Natl. Acad. Sci. U.S.A.">
        <title>A Catalog of Tens of Thousands of Viruses from Human Metagenomes Reveals Hidden Associations with Chronic Diseases.</title>
        <authorList>
            <person name="Tisza M.J."/>
            <person name="Buck C.B."/>
        </authorList>
    </citation>
    <scope>NUCLEOTIDE SEQUENCE</scope>
    <source>
        <strain evidence="1">CtUir1</strain>
    </source>
</reference>
<accession>A0A8S5QPG2</accession>
<keyword evidence="1" id="KW-0067">ATP-binding</keyword>
<dbReference type="EMBL" id="BK015699">
    <property type="protein sequence ID" value="DAE20691.1"/>
    <property type="molecule type" value="Genomic_DNA"/>
</dbReference>
<organism evidence="1">
    <name type="scientific">Siphoviridae sp. ctUir1</name>
    <dbReference type="NCBI Taxonomy" id="2826353"/>
    <lineage>
        <taxon>Viruses</taxon>
        <taxon>Duplodnaviria</taxon>
        <taxon>Heunggongvirae</taxon>
        <taxon>Uroviricota</taxon>
        <taxon>Caudoviricetes</taxon>
    </lineage>
</organism>
<keyword evidence="1" id="KW-0378">Hydrolase</keyword>
<sequence length="51" mass="6096">MWVFYRLDMEMNADGALNGLFEWWLNERGCSCCHAFYFACFLLFMLVNTSK</sequence>
<keyword evidence="1" id="KW-0347">Helicase</keyword>
<keyword evidence="1" id="KW-0547">Nucleotide-binding</keyword>